<gene>
    <name evidence="2" type="ORF">MACK_000601</name>
</gene>
<feature type="region of interest" description="Disordered" evidence="1">
    <location>
        <begin position="233"/>
        <end position="316"/>
    </location>
</feature>
<sequence length="566" mass="61208">MHLLINKIVCINMKKNKLVYYVFIIQVCTIKFCLGRQLHTSAQNSSDNSSKLNPHNGSKLENIYSNLIETNKFIGKSSLFKVKQDVNTEHNTDQDTKFNNCSKCNRNEEMSKTTDMYTKPANNSDSATKSTSTYSYPDDTRDDNNTSKVKFDTDKAIASRLNAKRNLLMRLNTMASDSSNIPKNYDNQYSGTTTKYSSSNVPYDPNAGYGNQSAGYGGSGGYGMDPNAGGGMGAAPMAGSTPGMTTDPSAGGMGSTMSPGMTGGSMDPSMGGGMNNSMAPQGGSYVPESYPAPGSVPGSSYPPGNTNAGQPGYGNDNPYGYSNDWYNGPDTGYGNGAYPTNPTSSTPYSEKDDIHESFKCKYLAFFFPECTDSRPRNMAPPPLGQMSPVSQQYCNIYGTTDLNLSDFLCNVNEWLVVNQNNSIRLTSNKPVSTMQNIELKGNYCNKESLSCTLQLGENSTAGLSVRGMNGERTLIELNSLTKTISLKQINNQTTQILLETPYSKMNSNFLHLVQVNDGGFQGTLSVFVDGNHVFSKRDIPTQTTGLMGMFISSGNATFGNLSVTPS</sequence>
<accession>A0A976MBU7</accession>
<protein>
    <submittedName>
        <fullName evidence="2">Uncharacterized protein</fullName>
    </submittedName>
</protein>
<feature type="compositionally biased region" description="Low complexity" evidence="1">
    <location>
        <begin position="289"/>
        <end position="304"/>
    </location>
</feature>
<evidence type="ECO:0000256" key="1">
    <source>
        <dbReference type="SAM" id="MobiDB-lite"/>
    </source>
</evidence>
<dbReference type="EMBL" id="CP056069">
    <property type="protein sequence ID" value="UKK00527.2"/>
    <property type="molecule type" value="Genomic_DNA"/>
</dbReference>
<evidence type="ECO:0000313" key="2">
    <source>
        <dbReference type="EMBL" id="UKK00527.2"/>
    </source>
</evidence>
<organism evidence="2 3">
    <name type="scientific">Theileria orientalis</name>
    <dbReference type="NCBI Taxonomy" id="68886"/>
    <lineage>
        <taxon>Eukaryota</taxon>
        <taxon>Sar</taxon>
        <taxon>Alveolata</taxon>
        <taxon>Apicomplexa</taxon>
        <taxon>Aconoidasida</taxon>
        <taxon>Piroplasmida</taxon>
        <taxon>Theileriidae</taxon>
        <taxon>Theileria</taxon>
    </lineage>
</organism>
<feature type="compositionally biased region" description="Low complexity" evidence="1">
    <location>
        <begin position="234"/>
        <end position="280"/>
    </location>
</feature>
<feature type="region of interest" description="Disordered" evidence="1">
    <location>
        <begin position="111"/>
        <end position="147"/>
    </location>
</feature>
<reference evidence="2" key="1">
    <citation type="submission" date="2022-07" db="EMBL/GenBank/DDBJ databases">
        <title>Evaluation of T. orientalis genome assembly methods using nanopore sequencing and analysis of variation between genomes.</title>
        <authorList>
            <person name="Yam J."/>
            <person name="Micallef M.L."/>
            <person name="Liu M."/>
            <person name="Djordjevic S.P."/>
            <person name="Bogema D.R."/>
            <person name="Jenkins C."/>
        </authorList>
    </citation>
    <scope>NUCLEOTIDE SEQUENCE</scope>
    <source>
        <strain evidence="2">Goon Nure</strain>
    </source>
</reference>
<dbReference type="Proteomes" id="UP000244811">
    <property type="component" value="Chromosome 1"/>
</dbReference>
<feature type="compositionally biased region" description="Basic and acidic residues" evidence="1">
    <location>
        <begin position="138"/>
        <end position="147"/>
    </location>
</feature>
<feature type="compositionally biased region" description="Polar residues" evidence="1">
    <location>
        <begin position="113"/>
        <end position="135"/>
    </location>
</feature>
<proteinExistence type="predicted"/>
<evidence type="ECO:0000313" key="3">
    <source>
        <dbReference type="Proteomes" id="UP000244811"/>
    </source>
</evidence>
<dbReference type="AlphaFoldDB" id="A0A976MBU7"/>
<name>A0A976MBU7_THEOR</name>